<evidence type="ECO:0008006" key="3">
    <source>
        <dbReference type="Google" id="ProtNLM"/>
    </source>
</evidence>
<protein>
    <recommendedName>
        <fullName evidence="3">DUF3987 domain-containing protein</fullName>
    </recommendedName>
</protein>
<dbReference type="EMBL" id="CP028349">
    <property type="protein sequence ID" value="AVV38785.1"/>
    <property type="molecule type" value="Genomic_DNA"/>
</dbReference>
<name>A0AAN1NTI0_9GAMM</name>
<dbReference type="RefSeq" id="WP_107320031.1">
    <property type="nucleotide sequence ID" value="NZ_CP028349.1"/>
</dbReference>
<dbReference type="AlphaFoldDB" id="A0AAN1NTI0"/>
<sequence length="498" mass="56735">MSKPNEELCLELLTLPRYYRRLLEYLYYKTGAPVEILLPVILGAMSLACQDMFDVEPIPGRRYPTSLFILILAKSGSRKSTIFRIVLEAVTQLEQEIDSDFREEVIRYERALVLWKAEAAALEKCYKKAVTQDADSTQAHQALDDAHRRKPVRPVKRRLMTSDPTNEALGKELGLGYPVLMLVSDESGGLLDGNLFRNTPQLNALWCGDTINVARASTESYTICDARFGMMLAMQPELFDSFLSRHGKKMRHSGFLPRCMLVDLDQVPEVCRPEQVNQIDGSLLQEFFTTQIKHLLAGVQRRKEGAKRTCVTFCHEAQALFEETDASIREHMKPGGALQHYDDFSSRFVEHASRIAAVMQIFITPDSPIVTKDTLISALNLTEWFLNHFITKVDSTREQSDDEKVLLWLEDHLAVNGSFEFRRNDIIKKGPYCVRRADRLMPALRKLERKGKVQLYDECGINYVRFIGAEMDPVELAVKTKTPIHLSGPLFMSKLPVK</sequence>
<dbReference type="Proteomes" id="UP000241538">
    <property type="component" value="Chromosome"/>
</dbReference>
<evidence type="ECO:0000313" key="1">
    <source>
        <dbReference type="EMBL" id="AVV38785.1"/>
    </source>
</evidence>
<accession>A0AAN1NTI0</accession>
<proteinExistence type="predicted"/>
<organism evidence="1 2">
    <name type="scientific">Pantoea vagans</name>
    <dbReference type="NCBI Taxonomy" id="470934"/>
    <lineage>
        <taxon>Bacteria</taxon>
        <taxon>Pseudomonadati</taxon>
        <taxon>Pseudomonadota</taxon>
        <taxon>Gammaproteobacteria</taxon>
        <taxon>Enterobacterales</taxon>
        <taxon>Erwiniaceae</taxon>
        <taxon>Pantoea</taxon>
    </lineage>
</organism>
<reference evidence="1 2" key="1">
    <citation type="journal article" date="2018" name="Int J Genomics">
        <title>Comparative Genomics Analysis of Plasmid pPV989-94 from a Clinical Isolate of Pantoea vagans PV989.</title>
        <authorList>
            <person name="Xu L."/>
            <person name="Yin M."/>
            <person name="Zhu T."/>
            <person name="Lu J."/>
            <person name="Bao Q."/>
        </authorList>
    </citation>
    <scope>NUCLEOTIDE SEQUENCE [LARGE SCALE GENOMIC DNA]</scope>
    <source>
        <strain evidence="1 2">PV989</strain>
    </source>
</reference>
<dbReference type="InterPro" id="IPR025048">
    <property type="entry name" value="DUF3987"/>
</dbReference>
<gene>
    <name evidence="1" type="ORF">C9381_16980</name>
</gene>
<evidence type="ECO:0000313" key="2">
    <source>
        <dbReference type="Proteomes" id="UP000241538"/>
    </source>
</evidence>
<dbReference type="Pfam" id="PF13148">
    <property type="entry name" value="DUF3987"/>
    <property type="match status" value="1"/>
</dbReference>